<sequence>MQENFVLYSLTNHLIIIGFGKNGFFKDKLSNISINEKSLKEFDIRQNILYSGLIEWCFEYNNSALTNSIKYYFYLIEF</sequence>
<reference evidence="1 2" key="1">
    <citation type="journal article" date="2018" name="Sci. Rep.">
        <title>Genomic signatures of local adaptation to the degree of environmental predictability in rotifers.</title>
        <authorList>
            <person name="Franch-Gras L."/>
            <person name="Hahn C."/>
            <person name="Garcia-Roger E.M."/>
            <person name="Carmona M.J."/>
            <person name="Serra M."/>
            <person name="Gomez A."/>
        </authorList>
    </citation>
    <scope>NUCLEOTIDE SEQUENCE [LARGE SCALE GENOMIC DNA]</scope>
    <source>
        <strain evidence="1">HYR1</strain>
    </source>
</reference>
<keyword evidence="2" id="KW-1185">Reference proteome</keyword>
<evidence type="ECO:0000313" key="2">
    <source>
        <dbReference type="Proteomes" id="UP000276133"/>
    </source>
</evidence>
<name>A0A3M7SUA6_BRAPC</name>
<proteinExistence type="predicted"/>
<comment type="caution">
    <text evidence="1">The sequence shown here is derived from an EMBL/GenBank/DDBJ whole genome shotgun (WGS) entry which is preliminary data.</text>
</comment>
<dbReference type="AlphaFoldDB" id="A0A3M7SUA6"/>
<gene>
    <name evidence="1" type="ORF">BpHYR1_021585</name>
</gene>
<protein>
    <submittedName>
        <fullName evidence="1">Uncharacterized protein</fullName>
    </submittedName>
</protein>
<organism evidence="1 2">
    <name type="scientific">Brachionus plicatilis</name>
    <name type="common">Marine rotifer</name>
    <name type="synonym">Brachionus muelleri</name>
    <dbReference type="NCBI Taxonomy" id="10195"/>
    <lineage>
        <taxon>Eukaryota</taxon>
        <taxon>Metazoa</taxon>
        <taxon>Spiralia</taxon>
        <taxon>Gnathifera</taxon>
        <taxon>Rotifera</taxon>
        <taxon>Eurotatoria</taxon>
        <taxon>Monogononta</taxon>
        <taxon>Pseudotrocha</taxon>
        <taxon>Ploima</taxon>
        <taxon>Brachionidae</taxon>
        <taxon>Brachionus</taxon>
    </lineage>
</organism>
<accession>A0A3M7SUA6</accession>
<dbReference type="EMBL" id="REGN01000767">
    <property type="protein sequence ID" value="RNA39289.1"/>
    <property type="molecule type" value="Genomic_DNA"/>
</dbReference>
<dbReference type="Proteomes" id="UP000276133">
    <property type="component" value="Unassembled WGS sequence"/>
</dbReference>
<evidence type="ECO:0000313" key="1">
    <source>
        <dbReference type="EMBL" id="RNA39289.1"/>
    </source>
</evidence>